<comment type="caution">
    <text evidence="1">The sequence shown here is derived from an EMBL/GenBank/DDBJ whole genome shotgun (WGS) entry which is preliminary data.</text>
</comment>
<keyword evidence="2" id="KW-1185">Reference proteome</keyword>
<gene>
    <name evidence="1" type="ORF">QBC36DRAFT_316171</name>
</gene>
<dbReference type="SUPFAM" id="SSF88697">
    <property type="entry name" value="PUA domain-like"/>
    <property type="match status" value="1"/>
</dbReference>
<dbReference type="InterPro" id="IPR015947">
    <property type="entry name" value="PUA-like_sf"/>
</dbReference>
<protein>
    <submittedName>
        <fullName evidence="1">Uncharacterized protein</fullName>
    </submittedName>
</protein>
<evidence type="ECO:0000313" key="1">
    <source>
        <dbReference type="EMBL" id="KAK4171033.1"/>
    </source>
</evidence>
<accession>A0AAN6VWK3</accession>
<reference evidence="1" key="2">
    <citation type="submission" date="2023-05" db="EMBL/GenBank/DDBJ databases">
        <authorList>
            <consortium name="Lawrence Berkeley National Laboratory"/>
            <person name="Steindorff A."/>
            <person name="Hensen N."/>
            <person name="Bonometti L."/>
            <person name="Westerberg I."/>
            <person name="Brannstrom I.O."/>
            <person name="Guillou S."/>
            <person name="Cros-Aarteil S."/>
            <person name="Calhoun S."/>
            <person name="Haridas S."/>
            <person name="Kuo A."/>
            <person name="Mondo S."/>
            <person name="Pangilinan J."/>
            <person name="Riley R."/>
            <person name="Labutti K."/>
            <person name="Andreopoulos B."/>
            <person name="Lipzen A."/>
            <person name="Chen C."/>
            <person name="Yanf M."/>
            <person name="Daum C."/>
            <person name="Ng V."/>
            <person name="Clum A."/>
            <person name="Ohm R."/>
            <person name="Martin F."/>
            <person name="Silar P."/>
            <person name="Natvig D."/>
            <person name="Lalanne C."/>
            <person name="Gautier V."/>
            <person name="Ament-Velasquez S.L."/>
            <person name="Kruys A."/>
            <person name="Hutchinson M.I."/>
            <person name="Powell A.J."/>
            <person name="Barry K."/>
            <person name="Miller A.N."/>
            <person name="Grigoriev I.V."/>
            <person name="Debuchy R."/>
            <person name="Gladieux P."/>
            <person name="Thoren M.H."/>
            <person name="Johannesson H."/>
        </authorList>
    </citation>
    <scope>NUCLEOTIDE SEQUENCE</scope>
    <source>
        <strain evidence="1">CBS 892.96</strain>
    </source>
</reference>
<organism evidence="1 2">
    <name type="scientific">Triangularia setosa</name>
    <dbReference type="NCBI Taxonomy" id="2587417"/>
    <lineage>
        <taxon>Eukaryota</taxon>
        <taxon>Fungi</taxon>
        <taxon>Dikarya</taxon>
        <taxon>Ascomycota</taxon>
        <taxon>Pezizomycotina</taxon>
        <taxon>Sordariomycetes</taxon>
        <taxon>Sordariomycetidae</taxon>
        <taxon>Sordariales</taxon>
        <taxon>Podosporaceae</taxon>
        <taxon>Triangularia</taxon>
    </lineage>
</organism>
<dbReference type="InterPro" id="IPR036987">
    <property type="entry name" value="SRA-YDG_sf"/>
</dbReference>
<dbReference type="Proteomes" id="UP001302321">
    <property type="component" value="Unassembled WGS sequence"/>
</dbReference>
<dbReference type="Gene3D" id="2.30.280.10">
    <property type="entry name" value="SRA-YDG"/>
    <property type="match status" value="1"/>
</dbReference>
<dbReference type="AlphaFoldDB" id="A0AAN6VWK3"/>
<name>A0AAN6VWK3_9PEZI</name>
<reference evidence="1" key="1">
    <citation type="journal article" date="2023" name="Mol. Phylogenet. Evol.">
        <title>Genome-scale phylogeny and comparative genomics of the fungal order Sordariales.</title>
        <authorList>
            <person name="Hensen N."/>
            <person name="Bonometti L."/>
            <person name="Westerberg I."/>
            <person name="Brannstrom I.O."/>
            <person name="Guillou S."/>
            <person name="Cros-Aarteil S."/>
            <person name="Calhoun S."/>
            <person name="Haridas S."/>
            <person name="Kuo A."/>
            <person name="Mondo S."/>
            <person name="Pangilinan J."/>
            <person name="Riley R."/>
            <person name="LaButti K."/>
            <person name="Andreopoulos B."/>
            <person name="Lipzen A."/>
            <person name="Chen C."/>
            <person name="Yan M."/>
            <person name="Daum C."/>
            <person name="Ng V."/>
            <person name="Clum A."/>
            <person name="Steindorff A."/>
            <person name="Ohm R.A."/>
            <person name="Martin F."/>
            <person name="Silar P."/>
            <person name="Natvig D.O."/>
            <person name="Lalanne C."/>
            <person name="Gautier V."/>
            <person name="Ament-Velasquez S.L."/>
            <person name="Kruys A."/>
            <person name="Hutchinson M.I."/>
            <person name="Powell A.J."/>
            <person name="Barry K."/>
            <person name="Miller A.N."/>
            <person name="Grigoriev I.V."/>
            <person name="Debuchy R."/>
            <person name="Gladieux P."/>
            <person name="Hiltunen Thoren M."/>
            <person name="Johannesson H."/>
        </authorList>
    </citation>
    <scope>NUCLEOTIDE SEQUENCE</scope>
    <source>
        <strain evidence="1">CBS 892.96</strain>
    </source>
</reference>
<evidence type="ECO:0000313" key="2">
    <source>
        <dbReference type="Proteomes" id="UP001302321"/>
    </source>
</evidence>
<proteinExistence type="predicted"/>
<dbReference type="EMBL" id="MU866662">
    <property type="protein sequence ID" value="KAK4171033.1"/>
    <property type="molecule type" value="Genomic_DNA"/>
</dbReference>
<sequence>MAEAVTATQGTAPAEPTALERCMRGPGYRDTTQDLLEKFEDENWGLDDEGYVSDGGDDVGPSAQSLILPQQVLQETSTVGVRNIRPPPPGHPIYGRDGIMHGIICYRSPKKGLIYKLNPSCSHEKINAALIGEGNLKPSDWWPLQTVAVFHRAHGESQGGIFGSVSMVALRSAMKLTRMMAMSCITLDNNGVTITSVGTQALDKSRETRQPVRVLRGGASRIWAAVCGIQYDGLYEFTGKKWVQTSNDERPRQQDLREIRLSYSLGSIPSGTGRLYCQDVAQRATNRSRGSEMQNLSSRIGLCSARAKLHQWINDGHGATAVTRHAYSSNGREVANALSGL</sequence>